<feature type="repeat" description="WD" evidence="5">
    <location>
        <begin position="404"/>
        <end position="448"/>
    </location>
</feature>
<evidence type="ECO:0000256" key="3">
    <source>
        <dbReference type="ARBA" id="ARBA00022737"/>
    </source>
</evidence>
<keyword evidence="4" id="KW-0131">Cell cycle</keyword>
<dbReference type="InterPro" id="IPR056150">
    <property type="entry name" value="WD40_CDC20-Fz"/>
</dbReference>
<accession>A0ABP9Z8W0</accession>
<feature type="compositionally biased region" description="Basic and acidic residues" evidence="6">
    <location>
        <begin position="18"/>
        <end position="31"/>
    </location>
</feature>
<dbReference type="Proteomes" id="UP001473302">
    <property type="component" value="Unassembled WGS sequence"/>
</dbReference>
<feature type="repeat" description="WD" evidence="5">
    <location>
        <begin position="362"/>
        <end position="394"/>
    </location>
</feature>
<evidence type="ECO:0000256" key="6">
    <source>
        <dbReference type="SAM" id="MobiDB-lite"/>
    </source>
</evidence>
<evidence type="ECO:0000313" key="9">
    <source>
        <dbReference type="Proteomes" id="UP001473302"/>
    </source>
</evidence>
<keyword evidence="2 5" id="KW-0853">WD repeat</keyword>
<dbReference type="InterPro" id="IPR033010">
    <property type="entry name" value="Cdc20/Fizzy"/>
</dbReference>
<gene>
    <name evidence="8" type="ORF">MFLAVUS_009075</name>
</gene>
<feature type="region of interest" description="Disordered" evidence="6">
    <location>
        <begin position="126"/>
        <end position="206"/>
    </location>
</feature>
<feature type="domain" description="CDC20/Fizzy WD40" evidence="7">
    <location>
        <begin position="235"/>
        <end position="529"/>
    </location>
</feature>
<evidence type="ECO:0000256" key="1">
    <source>
        <dbReference type="ARBA" id="ARBA00006445"/>
    </source>
</evidence>
<keyword evidence="3" id="KW-0677">Repeat</keyword>
<dbReference type="InterPro" id="IPR036322">
    <property type="entry name" value="WD40_repeat_dom_sf"/>
</dbReference>
<dbReference type="InterPro" id="IPR015943">
    <property type="entry name" value="WD40/YVTN_repeat-like_dom_sf"/>
</dbReference>
<comment type="similarity">
    <text evidence="1">Belongs to the WD repeat CDC20/Fizzy family.</text>
</comment>
<dbReference type="PANTHER" id="PTHR19918:SF1">
    <property type="entry name" value="FIZZY-RELATED PROTEIN HOMOLOG"/>
    <property type="match status" value="1"/>
</dbReference>
<evidence type="ECO:0000259" key="7">
    <source>
        <dbReference type="Pfam" id="PF24807"/>
    </source>
</evidence>
<feature type="compositionally biased region" description="Low complexity" evidence="6">
    <location>
        <begin position="146"/>
        <end position="158"/>
    </location>
</feature>
<evidence type="ECO:0000256" key="4">
    <source>
        <dbReference type="ARBA" id="ARBA00023306"/>
    </source>
</evidence>
<evidence type="ECO:0000256" key="5">
    <source>
        <dbReference type="PROSITE-ProRule" id="PRU00221"/>
    </source>
</evidence>
<name>A0ABP9Z8W0_9FUNG</name>
<comment type="caution">
    <text evidence="8">The sequence shown here is derived from an EMBL/GenBank/DDBJ whole genome shotgun (WGS) entry which is preliminary data.</text>
</comment>
<dbReference type="PROSITE" id="PS50294">
    <property type="entry name" value="WD_REPEATS_REGION"/>
    <property type="match status" value="2"/>
</dbReference>
<feature type="region of interest" description="Disordered" evidence="6">
    <location>
        <begin position="88"/>
        <end position="107"/>
    </location>
</feature>
<evidence type="ECO:0000256" key="2">
    <source>
        <dbReference type="ARBA" id="ARBA00022574"/>
    </source>
</evidence>
<dbReference type="EMBL" id="BAABUK010000026">
    <property type="protein sequence ID" value="GAA5815563.1"/>
    <property type="molecule type" value="Genomic_DNA"/>
</dbReference>
<organism evidence="8 9">
    <name type="scientific">Mucor flavus</name>
    <dbReference type="NCBI Taxonomy" id="439312"/>
    <lineage>
        <taxon>Eukaryota</taxon>
        <taxon>Fungi</taxon>
        <taxon>Fungi incertae sedis</taxon>
        <taxon>Mucoromycota</taxon>
        <taxon>Mucoromycotina</taxon>
        <taxon>Mucoromycetes</taxon>
        <taxon>Mucorales</taxon>
        <taxon>Mucorineae</taxon>
        <taxon>Mucoraceae</taxon>
        <taxon>Mucor</taxon>
    </lineage>
</organism>
<feature type="repeat" description="WD" evidence="5">
    <location>
        <begin position="498"/>
        <end position="539"/>
    </location>
</feature>
<sequence>MSDYKRKLRSGKILPEVETPKKNKETEKNNECEDQPTCPRTPPSQSIEPYFPPSPFGKKRHQTYGDRFIPTRDRNLARDFQMMASAAVHTKNTETNNSSEPPSVSGESRRFNAYFRAELLDDPTALSEFTSDSSRPSRRVLQYTPSSTTSHSNNSSHSINTLYHHHTSPSHYNRSYSPESTDPHLPVLSPSPNRDYDSPTGSRFRVSPIGEAGRRILLKSDRYTRHISPTAIKILDAPDLQDDFYLNLVDWGANDSLAVGLGSCVYLWNANTSQVTKLCDLAADTVTSVNWAHIGSLLAVGTHSGKCMLFDAEHSKKVRSWSNHNSRIGSIAWKSNILTTGGRDHAIYHHDVRSPQPFFRKLTGHTQELCGLKWNSEGTMLASGGNDNNLILWNSHENIITHRLTQHTAAVKAISWNPHKRGILVSGGGTADKTIKFWNTNSGSLISSHDTGSQVCNLAWSKKTEDIVSTHGYSSNAANSSNQVVVWKADKMQRIATLTGHVSRVLYMSMSNDGSTVVTGAGDETLRFWDIFSSVETTRQDREDRQACLR</sequence>
<feature type="compositionally biased region" description="Polar residues" evidence="6">
    <location>
        <begin position="93"/>
        <end position="106"/>
    </location>
</feature>
<dbReference type="Pfam" id="PF24807">
    <property type="entry name" value="WD40_CDC20-Fz"/>
    <property type="match status" value="1"/>
</dbReference>
<dbReference type="SMART" id="SM00320">
    <property type="entry name" value="WD40"/>
    <property type="match status" value="5"/>
</dbReference>
<protein>
    <recommendedName>
        <fullName evidence="7">CDC20/Fizzy WD40 domain-containing protein</fullName>
    </recommendedName>
</protein>
<evidence type="ECO:0000313" key="8">
    <source>
        <dbReference type="EMBL" id="GAA5815563.1"/>
    </source>
</evidence>
<dbReference type="InterPro" id="IPR019775">
    <property type="entry name" value="WD40_repeat_CS"/>
</dbReference>
<proteinExistence type="inferred from homology"/>
<dbReference type="SUPFAM" id="SSF50978">
    <property type="entry name" value="WD40 repeat-like"/>
    <property type="match status" value="1"/>
</dbReference>
<feature type="compositionally biased region" description="Polar residues" evidence="6">
    <location>
        <begin position="169"/>
        <end position="180"/>
    </location>
</feature>
<keyword evidence="9" id="KW-1185">Reference proteome</keyword>
<dbReference type="PROSITE" id="PS50082">
    <property type="entry name" value="WD_REPEATS_2"/>
    <property type="match status" value="3"/>
</dbReference>
<dbReference type="InterPro" id="IPR001680">
    <property type="entry name" value="WD40_rpt"/>
</dbReference>
<dbReference type="PROSITE" id="PS00678">
    <property type="entry name" value="WD_REPEATS_1"/>
    <property type="match status" value="2"/>
</dbReference>
<reference evidence="8 9" key="1">
    <citation type="submission" date="2024-04" db="EMBL/GenBank/DDBJ databases">
        <title>genome sequences of Mucor flavus KT1a and Helicostylum pulchrum KT1b strains isolated from the surface of a dry-aged beef.</title>
        <authorList>
            <person name="Toyotome T."/>
            <person name="Hosono M."/>
            <person name="Torimaru M."/>
            <person name="Fukuda K."/>
            <person name="Mikami N."/>
        </authorList>
    </citation>
    <scope>NUCLEOTIDE SEQUENCE [LARGE SCALE GENOMIC DNA]</scope>
    <source>
        <strain evidence="8 9">KT1a</strain>
    </source>
</reference>
<feature type="compositionally biased region" description="Basic residues" evidence="6">
    <location>
        <begin position="1"/>
        <end position="10"/>
    </location>
</feature>
<dbReference type="PANTHER" id="PTHR19918">
    <property type="entry name" value="CELL DIVISION CYCLE 20 CDC20 FIZZY -RELATED"/>
    <property type="match status" value="1"/>
</dbReference>
<dbReference type="Gene3D" id="2.130.10.10">
    <property type="entry name" value="YVTN repeat-like/Quinoprotein amine dehydrogenase"/>
    <property type="match status" value="1"/>
</dbReference>
<feature type="region of interest" description="Disordered" evidence="6">
    <location>
        <begin position="1"/>
        <end position="65"/>
    </location>
</feature>